<proteinExistence type="inferred from homology"/>
<keyword evidence="3" id="KW-0067">ATP-binding</keyword>
<dbReference type="PANTHER" id="PTHR10344:SF4">
    <property type="entry name" value="UMP-CMP KINASE 2, MITOCHONDRIAL"/>
    <property type="match status" value="1"/>
</dbReference>
<keyword evidence="2" id="KW-0547">Nucleotide-binding</keyword>
<evidence type="ECO:0000256" key="1">
    <source>
        <dbReference type="ARBA" id="ARBA00009776"/>
    </source>
</evidence>
<dbReference type="SUPFAM" id="SSF52540">
    <property type="entry name" value="P-loop containing nucleoside triphosphate hydrolases"/>
    <property type="match status" value="1"/>
</dbReference>
<accession>A0A485B844</accession>
<dbReference type="Gene3D" id="3.40.50.300">
    <property type="entry name" value="P-loop containing nucleotide triphosphate hydrolases"/>
    <property type="match status" value="1"/>
</dbReference>
<keyword evidence="5" id="KW-0808">Transferase</keyword>
<comment type="similarity">
    <text evidence="1">Belongs to the thymidylate kinase family.</text>
</comment>
<dbReference type="GO" id="GO:0006233">
    <property type="term" value="P:dTDP biosynthetic process"/>
    <property type="evidence" value="ECO:0007669"/>
    <property type="project" value="TreeGrafter"/>
</dbReference>
<evidence type="ECO:0000313" key="5">
    <source>
        <dbReference type="EMBL" id="VFS64909.1"/>
    </source>
</evidence>
<name>A0A485B844_RAOPL</name>
<dbReference type="EMBL" id="CAADJE010000022">
    <property type="protein sequence ID" value="VFS64909.1"/>
    <property type="molecule type" value="Genomic_DNA"/>
</dbReference>
<sequence length="152" mass="17379">MAVGKVLNRKLLLNKLNASGVTAKLFSFPCYENTFFGKEIGAFLRGEFGGINDVHPKLASILYAMDRFEKRQEIVGLLTQGVTVICDRYVDSNIAHQSSKLPVSEQKEFIDWISDLEYNFNKMPIPDLTFFLNVPLDISKEMVLKKKKRSYH</sequence>
<dbReference type="PANTHER" id="PTHR10344">
    <property type="entry name" value="THYMIDYLATE KINASE"/>
    <property type="match status" value="1"/>
</dbReference>
<dbReference type="GO" id="GO:0005524">
    <property type="term" value="F:ATP binding"/>
    <property type="evidence" value="ECO:0007669"/>
    <property type="project" value="UniProtKB-KW"/>
</dbReference>
<dbReference type="GO" id="GO:0006227">
    <property type="term" value="P:dUDP biosynthetic process"/>
    <property type="evidence" value="ECO:0007669"/>
    <property type="project" value="TreeGrafter"/>
</dbReference>
<dbReference type="EC" id="2.7.4.9" evidence="5"/>
<evidence type="ECO:0000313" key="6">
    <source>
        <dbReference type="Proteomes" id="UP000345637"/>
    </source>
</evidence>
<protein>
    <submittedName>
        <fullName evidence="5">Thymidylate kinase</fullName>
        <ecNumber evidence="5">2.7.4.9</ecNumber>
    </submittedName>
</protein>
<organism evidence="5 6">
    <name type="scientific">Raoultella planticola</name>
    <name type="common">Klebsiella planticola</name>
    <dbReference type="NCBI Taxonomy" id="575"/>
    <lineage>
        <taxon>Bacteria</taxon>
        <taxon>Pseudomonadati</taxon>
        <taxon>Pseudomonadota</taxon>
        <taxon>Gammaproteobacteria</taxon>
        <taxon>Enterobacterales</taxon>
        <taxon>Enterobacteriaceae</taxon>
        <taxon>Klebsiella/Raoultella group</taxon>
        <taxon>Raoultella</taxon>
    </lineage>
</organism>
<evidence type="ECO:0000259" key="4">
    <source>
        <dbReference type="Pfam" id="PF02223"/>
    </source>
</evidence>
<reference evidence="5 6" key="1">
    <citation type="submission" date="2019-03" db="EMBL/GenBank/DDBJ databases">
        <authorList>
            <consortium name="Pathogen Informatics"/>
        </authorList>
    </citation>
    <scope>NUCLEOTIDE SEQUENCE [LARGE SCALE GENOMIC DNA]</scope>
    <source>
        <strain evidence="5 6">NCTC12998</strain>
    </source>
</reference>
<dbReference type="AlphaFoldDB" id="A0A485B844"/>
<evidence type="ECO:0000256" key="2">
    <source>
        <dbReference type="ARBA" id="ARBA00022741"/>
    </source>
</evidence>
<keyword evidence="5" id="KW-0418">Kinase</keyword>
<feature type="domain" description="Thymidylate kinase-like" evidence="4">
    <location>
        <begin position="3"/>
        <end position="148"/>
    </location>
</feature>
<dbReference type="GO" id="GO:0005737">
    <property type="term" value="C:cytoplasm"/>
    <property type="evidence" value="ECO:0007669"/>
    <property type="project" value="TreeGrafter"/>
</dbReference>
<dbReference type="Proteomes" id="UP000345637">
    <property type="component" value="Unassembled WGS sequence"/>
</dbReference>
<dbReference type="InterPro" id="IPR027417">
    <property type="entry name" value="P-loop_NTPase"/>
</dbReference>
<dbReference type="InterPro" id="IPR039430">
    <property type="entry name" value="Thymidylate_kin-like_dom"/>
</dbReference>
<gene>
    <name evidence="5" type="primary">tmk_1</name>
    <name evidence="5" type="ORF">NCTC12998_02743</name>
</gene>
<dbReference type="GO" id="GO:0004798">
    <property type="term" value="F:dTMP kinase activity"/>
    <property type="evidence" value="ECO:0007669"/>
    <property type="project" value="UniProtKB-EC"/>
</dbReference>
<dbReference type="GO" id="GO:0006235">
    <property type="term" value="P:dTTP biosynthetic process"/>
    <property type="evidence" value="ECO:0007669"/>
    <property type="project" value="TreeGrafter"/>
</dbReference>
<evidence type="ECO:0000256" key="3">
    <source>
        <dbReference type="ARBA" id="ARBA00022840"/>
    </source>
</evidence>
<dbReference type="Pfam" id="PF02223">
    <property type="entry name" value="Thymidylate_kin"/>
    <property type="match status" value="1"/>
</dbReference>